<feature type="region of interest" description="Disordered" evidence="1">
    <location>
        <begin position="1"/>
        <end position="24"/>
    </location>
</feature>
<keyword evidence="4" id="KW-1185">Reference proteome</keyword>
<dbReference type="RefSeq" id="WP_167083283.1">
    <property type="nucleotide sequence ID" value="NZ_BAAADC010000001.1"/>
</dbReference>
<evidence type="ECO:0000313" key="4">
    <source>
        <dbReference type="Proteomes" id="UP000570514"/>
    </source>
</evidence>
<dbReference type="AlphaFoldDB" id="A0A846N1H1"/>
<evidence type="ECO:0000256" key="2">
    <source>
        <dbReference type="SAM" id="Phobius"/>
    </source>
</evidence>
<keyword evidence="2" id="KW-0472">Membrane</keyword>
<reference evidence="3 4" key="1">
    <citation type="submission" date="2020-03" db="EMBL/GenBank/DDBJ databases">
        <title>Genomic Encyclopedia of Type Strains, Phase IV (KMG-IV): sequencing the most valuable type-strain genomes for metagenomic binning, comparative biology and taxonomic classification.</title>
        <authorList>
            <person name="Goeker M."/>
        </authorList>
    </citation>
    <scope>NUCLEOTIDE SEQUENCE [LARGE SCALE GENOMIC DNA]</scope>
    <source>
        <strain evidence="3 4">DSM 19867</strain>
    </source>
</reference>
<evidence type="ECO:0000313" key="3">
    <source>
        <dbReference type="EMBL" id="NIK89171.1"/>
    </source>
</evidence>
<feature type="compositionally biased region" description="Basic residues" evidence="1">
    <location>
        <begin position="1"/>
        <end position="13"/>
    </location>
</feature>
<name>A0A846N1H1_9PROT</name>
<sequence length="194" mass="21549">MPKSRNRKKKKSSAQRTNKSSAQQSNETTASILIKFLAPIGKLWKIVAGAVALLWTLYFSWQQAIPEVHLDPGQVSATTHIAFYIEEKSPLVSAVLTHFDCVGSAYRDVLANTIDTMVIGNPLNTTIGSEKTKAFYDCRVELGIPLNQLAMVGRVNYRLKFFGLLGPEQTVESLPVYWPTDPSNPHWSEGVRAN</sequence>
<accession>A0A846N1H1</accession>
<organism evidence="3 4">
    <name type="scientific">Rhizomicrobium palustre</name>
    <dbReference type="NCBI Taxonomy" id="189966"/>
    <lineage>
        <taxon>Bacteria</taxon>
        <taxon>Pseudomonadati</taxon>
        <taxon>Pseudomonadota</taxon>
        <taxon>Alphaproteobacteria</taxon>
        <taxon>Micropepsales</taxon>
        <taxon>Micropepsaceae</taxon>
        <taxon>Rhizomicrobium</taxon>
    </lineage>
</organism>
<keyword evidence="2" id="KW-1133">Transmembrane helix</keyword>
<comment type="caution">
    <text evidence="3">The sequence shown here is derived from an EMBL/GenBank/DDBJ whole genome shotgun (WGS) entry which is preliminary data.</text>
</comment>
<dbReference type="Proteomes" id="UP000570514">
    <property type="component" value="Unassembled WGS sequence"/>
</dbReference>
<dbReference type="EMBL" id="JAASRM010000001">
    <property type="protein sequence ID" value="NIK89171.1"/>
    <property type="molecule type" value="Genomic_DNA"/>
</dbReference>
<feature type="transmembrane region" description="Helical" evidence="2">
    <location>
        <begin position="43"/>
        <end position="61"/>
    </location>
</feature>
<protein>
    <submittedName>
        <fullName evidence="3">Uncharacterized protein</fullName>
    </submittedName>
</protein>
<feature type="compositionally biased region" description="Polar residues" evidence="1">
    <location>
        <begin position="14"/>
        <end position="24"/>
    </location>
</feature>
<gene>
    <name evidence="3" type="ORF">FHS83_002489</name>
</gene>
<evidence type="ECO:0000256" key="1">
    <source>
        <dbReference type="SAM" id="MobiDB-lite"/>
    </source>
</evidence>
<proteinExistence type="predicted"/>
<keyword evidence="2" id="KW-0812">Transmembrane</keyword>